<dbReference type="Proteomes" id="UP000190037">
    <property type="component" value="Unassembled WGS sequence"/>
</dbReference>
<comment type="caution">
    <text evidence="2">The sequence shown here is derived from an EMBL/GenBank/DDBJ whole genome shotgun (WGS) entry which is preliminary data.</text>
</comment>
<reference evidence="2 3" key="1">
    <citation type="submission" date="2017-03" db="EMBL/GenBank/DDBJ databases">
        <title>Draft genome sequence of Streptomyces scabrisporus NF3, endophyte isolated from Amphipterygium adstringens.</title>
        <authorList>
            <person name="Vazquez M."/>
            <person name="Ceapa C.D."/>
            <person name="Rodriguez Luna D."/>
            <person name="Sanchez Esquivel S."/>
        </authorList>
    </citation>
    <scope>NUCLEOTIDE SEQUENCE [LARGE SCALE GENOMIC DNA]</scope>
    <source>
        <strain evidence="2 3">NF3</strain>
    </source>
</reference>
<sequence>MTAQMCTVAGRYLQAFTVAWIHEPEEFGKQANCQVAVSVHAVSDTASCPNQWRLFLPPEWDADAKRRLRTGVPDVVRHVEKWQLALDEAAASGMRPPVVVADAAYGQNALFRAG</sequence>
<dbReference type="AlphaFoldDB" id="A0A1T3NJ19"/>
<dbReference type="InterPro" id="IPR039365">
    <property type="entry name" value="IS701-like"/>
</dbReference>
<dbReference type="EMBL" id="MWQN01000005">
    <property type="protein sequence ID" value="OPC76792.1"/>
    <property type="molecule type" value="Genomic_DNA"/>
</dbReference>
<evidence type="ECO:0000313" key="3">
    <source>
        <dbReference type="Proteomes" id="UP000190037"/>
    </source>
</evidence>
<feature type="domain" description="Transposase IS701-like DDE" evidence="1">
    <location>
        <begin position="27"/>
        <end position="113"/>
    </location>
</feature>
<gene>
    <name evidence="2" type="ORF">B4N89_45795</name>
</gene>
<evidence type="ECO:0000259" key="1">
    <source>
        <dbReference type="Pfam" id="PF13546"/>
    </source>
</evidence>
<keyword evidence="3" id="KW-1185">Reference proteome</keyword>
<organism evidence="2 3">
    <name type="scientific">Embleya scabrispora</name>
    <dbReference type="NCBI Taxonomy" id="159449"/>
    <lineage>
        <taxon>Bacteria</taxon>
        <taxon>Bacillati</taxon>
        <taxon>Actinomycetota</taxon>
        <taxon>Actinomycetes</taxon>
        <taxon>Kitasatosporales</taxon>
        <taxon>Streptomycetaceae</taxon>
        <taxon>Embleya</taxon>
    </lineage>
</organism>
<proteinExistence type="predicted"/>
<dbReference type="InterPro" id="IPR038721">
    <property type="entry name" value="IS701-like_DDE_dom"/>
</dbReference>
<accession>A0A1T3NJ19</accession>
<evidence type="ECO:0000313" key="2">
    <source>
        <dbReference type="EMBL" id="OPC76792.1"/>
    </source>
</evidence>
<dbReference type="PANTHER" id="PTHR33627">
    <property type="entry name" value="TRANSPOSASE"/>
    <property type="match status" value="1"/>
</dbReference>
<dbReference type="Pfam" id="PF13546">
    <property type="entry name" value="DDE_5"/>
    <property type="match status" value="1"/>
</dbReference>
<dbReference type="STRING" id="159449.B4N89_45795"/>
<dbReference type="PANTHER" id="PTHR33627:SF1">
    <property type="entry name" value="TRANSPOSASE"/>
    <property type="match status" value="1"/>
</dbReference>
<name>A0A1T3NJ19_9ACTN</name>
<protein>
    <recommendedName>
        <fullName evidence="1">Transposase IS701-like DDE domain-containing protein</fullName>
    </recommendedName>
</protein>